<dbReference type="AlphaFoldDB" id="A0A2K1LB37"/>
<dbReference type="Proteomes" id="UP000006727">
    <property type="component" value="Chromosome 1"/>
</dbReference>
<protein>
    <submittedName>
        <fullName evidence="1 2">Uncharacterized protein</fullName>
    </submittedName>
</protein>
<evidence type="ECO:0000313" key="2">
    <source>
        <dbReference type="EnsemblPlants" id="PAC:32967355.CDS.1"/>
    </source>
</evidence>
<organism evidence="1">
    <name type="scientific">Physcomitrium patens</name>
    <name type="common">Spreading-leaved earth moss</name>
    <name type="synonym">Physcomitrella patens</name>
    <dbReference type="NCBI Taxonomy" id="3218"/>
    <lineage>
        <taxon>Eukaryota</taxon>
        <taxon>Viridiplantae</taxon>
        <taxon>Streptophyta</taxon>
        <taxon>Embryophyta</taxon>
        <taxon>Bryophyta</taxon>
        <taxon>Bryophytina</taxon>
        <taxon>Bryopsida</taxon>
        <taxon>Funariidae</taxon>
        <taxon>Funariales</taxon>
        <taxon>Funariaceae</taxon>
        <taxon>Physcomitrium</taxon>
    </lineage>
</organism>
<evidence type="ECO:0000313" key="1">
    <source>
        <dbReference type="EMBL" id="PNR63239.1"/>
    </source>
</evidence>
<accession>A0A2K1LB37</accession>
<proteinExistence type="predicted"/>
<name>A0A2K1LB37_PHYPA</name>
<dbReference type="InParanoid" id="A0A2K1LB37"/>
<dbReference type="Gramene" id="Pp3c1_35970V3.1">
    <property type="protein sequence ID" value="PAC:32967355.CDS.1"/>
    <property type="gene ID" value="Pp3c1_35970"/>
</dbReference>
<reference evidence="1 3" key="2">
    <citation type="journal article" date="2018" name="Plant J.">
        <title>The Physcomitrella patens chromosome-scale assembly reveals moss genome structure and evolution.</title>
        <authorList>
            <person name="Lang D."/>
            <person name="Ullrich K.K."/>
            <person name="Murat F."/>
            <person name="Fuchs J."/>
            <person name="Jenkins J."/>
            <person name="Haas F.B."/>
            <person name="Piednoel M."/>
            <person name="Gundlach H."/>
            <person name="Van Bel M."/>
            <person name="Meyberg R."/>
            <person name="Vives C."/>
            <person name="Morata J."/>
            <person name="Symeonidi A."/>
            <person name="Hiss M."/>
            <person name="Muchero W."/>
            <person name="Kamisugi Y."/>
            <person name="Saleh O."/>
            <person name="Blanc G."/>
            <person name="Decker E.L."/>
            <person name="van Gessel N."/>
            <person name="Grimwood J."/>
            <person name="Hayes R.D."/>
            <person name="Graham S.W."/>
            <person name="Gunter L.E."/>
            <person name="McDaniel S.F."/>
            <person name="Hoernstein S.N.W."/>
            <person name="Larsson A."/>
            <person name="Li F.W."/>
            <person name="Perroud P.F."/>
            <person name="Phillips J."/>
            <person name="Ranjan P."/>
            <person name="Rokshar D.S."/>
            <person name="Rothfels C.J."/>
            <person name="Schneider L."/>
            <person name="Shu S."/>
            <person name="Stevenson D.W."/>
            <person name="Thummler F."/>
            <person name="Tillich M."/>
            <person name="Villarreal Aguilar J.C."/>
            <person name="Widiez T."/>
            <person name="Wong G.K."/>
            <person name="Wymore A."/>
            <person name="Zhang Y."/>
            <person name="Zimmer A.D."/>
            <person name="Quatrano R.S."/>
            <person name="Mayer K.F.X."/>
            <person name="Goodstein D."/>
            <person name="Casacuberta J.M."/>
            <person name="Vandepoele K."/>
            <person name="Reski R."/>
            <person name="Cuming A.C."/>
            <person name="Tuskan G.A."/>
            <person name="Maumus F."/>
            <person name="Salse J."/>
            <person name="Schmutz J."/>
            <person name="Rensing S.A."/>
        </authorList>
    </citation>
    <scope>NUCLEOTIDE SEQUENCE [LARGE SCALE GENOMIC DNA]</scope>
    <source>
        <strain evidence="2 3">cv. Gransden 2004</strain>
    </source>
</reference>
<sequence length="49" mass="5861">MLNKFITFLLTTHMDAVKRILYYLRETTSCKIFFLHNYDLNVQAFANSN</sequence>
<dbReference type="EnsemblPlants" id="Pp3c1_35970V3.1">
    <property type="protein sequence ID" value="PAC:32967355.CDS.1"/>
    <property type="gene ID" value="Pp3c1_35970"/>
</dbReference>
<evidence type="ECO:0000313" key="3">
    <source>
        <dbReference type="Proteomes" id="UP000006727"/>
    </source>
</evidence>
<reference evidence="1 3" key="1">
    <citation type="journal article" date="2008" name="Science">
        <title>The Physcomitrella genome reveals evolutionary insights into the conquest of land by plants.</title>
        <authorList>
            <person name="Rensing S."/>
            <person name="Lang D."/>
            <person name="Zimmer A."/>
            <person name="Terry A."/>
            <person name="Salamov A."/>
            <person name="Shapiro H."/>
            <person name="Nishiyama T."/>
            <person name="Perroud P.-F."/>
            <person name="Lindquist E."/>
            <person name="Kamisugi Y."/>
            <person name="Tanahashi T."/>
            <person name="Sakakibara K."/>
            <person name="Fujita T."/>
            <person name="Oishi K."/>
            <person name="Shin-I T."/>
            <person name="Kuroki Y."/>
            <person name="Toyoda A."/>
            <person name="Suzuki Y."/>
            <person name="Hashimoto A."/>
            <person name="Yamaguchi K."/>
            <person name="Sugano A."/>
            <person name="Kohara Y."/>
            <person name="Fujiyama A."/>
            <person name="Anterola A."/>
            <person name="Aoki S."/>
            <person name="Ashton N."/>
            <person name="Barbazuk W.B."/>
            <person name="Barker E."/>
            <person name="Bennetzen J."/>
            <person name="Bezanilla M."/>
            <person name="Blankenship R."/>
            <person name="Cho S.H."/>
            <person name="Dutcher S."/>
            <person name="Estelle M."/>
            <person name="Fawcett J.A."/>
            <person name="Gundlach H."/>
            <person name="Hanada K."/>
            <person name="Heyl A."/>
            <person name="Hicks K.A."/>
            <person name="Hugh J."/>
            <person name="Lohr M."/>
            <person name="Mayer K."/>
            <person name="Melkozernov A."/>
            <person name="Murata T."/>
            <person name="Nelson D."/>
            <person name="Pils B."/>
            <person name="Prigge M."/>
            <person name="Reiss B."/>
            <person name="Renner T."/>
            <person name="Rombauts S."/>
            <person name="Rushton P."/>
            <person name="Sanderfoot A."/>
            <person name="Schween G."/>
            <person name="Shiu S.-H."/>
            <person name="Stueber K."/>
            <person name="Theodoulou F.L."/>
            <person name="Tu H."/>
            <person name="Van de Peer Y."/>
            <person name="Verrier P.J."/>
            <person name="Waters E."/>
            <person name="Wood A."/>
            <person name="Yang L."/>
            <person name="Cove D."/>
            <person name="Cuming A."/>
            <person name="Hasebe M."/>
            <person name="Lucas S."/>
            <person name="Mishler D.B."/>
            <person name="Reski R."/>
            <person name="Grigoriev I."/>
            <person name="Quatrano R.S."/>
            <person name="Boore J.L."/>
        </authorList>
    </citation>
    <scope>NUCLEOTIDE SEQUENCE [LARGE SCALE GENOMIC DNA]</scope>
    <source>
        <strain evidence="2 3">cv. Gransden 2004</strain>
    </source>
</reference>
<gene>
    <name evidence="1" type="ORF">PHYPA_001664</name>
</gene>
<dbReference type="EMBL" id="ABEU02000001">
    <property type="protein sequence ID" value="PNR63239.1"/>
    <property type="molecule type" value="Genomic_DNA"/>
</dbReference>
<keyword evidence="3" id="KW-1185">Reference proteome</keyword>
<reference evidence="2" key="3">
    <citation type="submission" date="2020-12" db="UniProtKB">
        <authorList>
            <consortium name="EnsemblPlants"/>
        </authorList>
    </citation>
    <scope>IDENTIFICATION</scope>
</reference>